<keyword evidence="2" id="KW-1185">Reference proteome</keyword>
<dbReference type="AlphaFoldDB" id="A0A1J1HV19"/>
<sequence length="107" mass="12196">MSKKSFKEKLAIVKNVTFLNGLVRAKVEIKHIKIPMGKLSAVEKKKILRKYAASILGLIHFIITIPDSLKEIFQILFKHRIWLQNQIILDVVNHGTNLPSAITILIN</sequence>
<reference evidence="1 2" key="1">
    <citation type="submission" date="2015-04" db="EMBL/GenBank/DDBJ databases">
        <authorList>
            <person name="Syromyatnikov M.Y."/>
            <person name="Popov V.N."/>
        </authorList>
    </citation>
    <scope>NUCLEOTIDE SEQUENCE [LARGE SCALE GENOMIC DNA]</scope>
</reference>
<gene>
    <name evidence="1" type="ORF">CLUMA_CG005482</name>
</gene>
<protein>
    <submittedName>
        <fullName evidence="1">CLUMA_CG005482, isoform A</fullName>
    </submittedName>
</protein>
<name>A0A1J1HV19_9DIPT</name>
<proteinExistence type="predicted"/>
<dbReference type="EMBL" id="CVRI01000021">
    <property type="protein sequence ID" value="CRK91861.1"/>
    <property type="molecule type" value="Genomic_DNA"/>
</dbReference>
<evidence type="ECO:0000313" key="2">
    <source>
        <dbReference type="Proteomes" id="UP000183832"/>
    </source>
</evidence>
<organism evidence="1 2">
    <name type="scientific">Clunio marinus</name>
    <dbReference type="NCBI Taxonomy" id="568069"/>
    <lineage>
        <taxon>Eukaryota</taxon>
        <taxon>Metazoa</taxon>
        <taxon>Ecdysozoa</taxon>
        <taxon>Arthropoda</taxon>
        <taxon>Hexapoda</taxon>
        <taxon>Insecta</taxon>
        <taxon>Pterygota</taxon>
        <taxon>Neoptera</taxon>
        <taxon>Endopterygota</taxon>
        <taxon>Diptera</taxon>
        <taxon>Nematocera</taxon>
        <taxon>Chironomoidea</taxon>
        <taxon>Chironomidae</taxon>
        <taxon>Clunio</taxon>
    </lineage>
</organism>
<dbReference type="Proteomes" id="UP000183832">
    <property type="component" value="Unassembled WGS sequence"/>
</dbReference>
<accession>A0A1J1HV19</accession>
<evidence type="ECO:0000313" key="1">
    <source>
        <dbReference type="EMBL" id="CRK91861.1"/>
    </source>
</evidence>